<dbReference type="SUPFAM" id="SSF51735">
    <property type="entry name" value="NAD(P)-binding Rossmann-fold domains"/>
    <property type="match status" value="1"/>
</dbReference>
<dbReference type="HOGENOM" id="CLU_1705485_0_0_1"/>
<dbReference type="PANTHER" id="PTHR43490">
    <property type="entry name" value="(+)-NEOMENTHOL DEHYDROGENASE"/>
    <property type="match status" value="1"/>
</dbReference>
<comment type="similarity">
    <text evidence="1">Belongs to the short-chain dehydrogenases/reductases (SDR) family.</text>
</comment>
<evidence type="ECO:0000256" key="3">
    <source>
        <dbReference type="ARBA" id="ARBA00023002"/>
    </source>
</evidence>
<keyword evidence="3" id="KW-0560">Oxidoreductase</keyword>
<reference evidence="5" key="1">
    <citation type="journal article" date="2013" name="Genome Announc.">
        <title>Draft genome sequence of the ascomycete Phaeoacremonium aleophilum strain UCR-PA7, a causal agent of the esca disease complex in grapevines.</title>
        <authorList>
            <person name="Blanco-Ulate B."/>
            <person name="Rolshausen P."/>
            <person name="Cantu D."/>
        </authorList>
    </citation>
    <scope>NUCLEOTIDE SEQUENCE [LARGE SCALE GENOMIC DNA]</scope>
    <source>
        <strain evidence="5">UCR-PA7</strain>
    </source>
</reference>
<dbReference type="KEGG" id="tmn:UCRPA7_3428"/>
<protein>
    <submittedName>
        <fullName evidence="4">Putative short chain dehydrogenase protein</fullName>
    </submittedName>
</protein>
<gene>
    <name evidence="4" type="ORF">UCRPA7_3428</name>
</gene>
<dbReference type="GeneID" id="19323776"/>
<dbReference type="InterPro" id="IPR036291">
    <property type="entry name" value="NAD(P)-bd_dom_sf"/>
</dbReference>
<name>R8BP48_PHAM7</name>
<proteinExistence type="inferred from homology"/>
<dbReference type="EMBL" id="KB933041">
    <property type="protein sequence ID" value="EOO01178.1"/>
    <property type="molecule type" value="Genomic_DNA"/>
</dbReference>
<organism evidence="4 5">
    <name type="scientific">Phaeoacremonium minimum (strain UCR-PA7)</name>
    <name type="common">Esca disease fungus</name>
    <name type="synonym">Togninia minima</name>
    <dbReference type="NCBI Taxonomy" id="1286976"/>
    <lineage>
        <taxon>Eukaryota</taxon>
        <taxon>Fungi</taxon>
        <taxon>Dikarya</taxon>
        <taxon>Ascomycota</taxon>
        <taxon>Pezizomycotina</taxon>
        <taxon>Sordariomycetes</taxon>
        <taxon>Sordariomycetidae</taxon>
        <taxon>Togniniales</taxon>
        <taxon>Togniniaceae</taxon>
        <taxon>Phaeoacremonium</taxon>
    </lineage>
</organism>
<dbReference type="AlphaFoldDB" id="R8BP48"/>
<dbReference type="Proteomes" id="UP000014074">
    <property type="component" value="Unassembled WGS sequence"/>
</dbReference>
<keyword evidence="2" id="KW-0521">NADP</keyword>
<dbReference type="OrthoDB" id="1933717at2759"/>
<evidence type="ECO:0000313" key="4">
    <source>
        <dbReference type="EMBL" id="EOO01178.1"/>
    </source>
</evidence>
<dbReference type="PANTHER" id="PTHR43490:SF99">
    <property type="entry name" value="SHORT-CHAIN DEHYDROGENASE_REDUCTASE"/>
    <property type="match status" value="1"/>
</dbReference>
<sequence length="154" mass="17197">MTIVCSTGVKSCCREIKSGEESISKLQELGVTATLDTIKVDVEDDDTIAAAAEVVRTKYRKLDVLINNAAQMTFASSSELSEQSEDMDKTLDKKITFWMVSPGFTKTAFNNFRGTKDPVDSAEVVMRLLESEQGEIPPGTFWEYEHESFRAVPW</sequence>
<dbReference type="RefSeq" id="XP_007914156.1">
    <property type="nucleotide sequence ID" value="XM_007915965.1"/>
</dbReference>
<evidence type="ECO:0000256" key="1">
    <source>
        <dbReference type="ARBA" id="ARBA00006484"/>
    </source>
</evidence>
<accession>R8BP48</accession>
<dbReference type="GO" id="GO:0016491">
    <property type="term" value="F:oxidoreductase activity"/>
    <property type="evidence" value="ECO:0007669"/>
    <property type="project" value="UniProtKB-KW"/>
</dbReference>
<dbReference type="InterPro" id="IPR002347">
    <property type="entry name" value="SDR_fam"/>
</dbReference>
<dbReference type="eggNOG" id="KOG1208">
    <property type="taxonomic scope" value="Eukaryota"/>
</dbReference>
<dbReference type="Pfam" id="PF00106">
    <property type="entry name" value="adh_short"/>
    <property type="match status" value="1"/>
</dbReference>
<dbReference type="Gene3D" id="3.40.50.720">
    <property type="entry name" value="NAD(P)-binding Rossmann-like Domain"/>
    <property type="match status" value="2"/>
</dbReference>
<evidence type="ECO:0000256" key="2">
    <source>
        <dbReference type="ARBA" id="ARBA00022857"/>
    </source>
</evidence>
<evidence type="ECO:0000313" key="5">
    <source>
        <dbReference type="Proteomes" id="UP000014074"/>
    </source>
</evidence>
<dbReference type="GO" id="GO:0016020">
    <property type="term" value="C:membrane"/>
    <property type="evidence" value="ECO:0007669"/>
    <property type="project" value="TreeGrafter"/>
</dbReference>
<keyword evidence="5" id="KW-1185">Reference proteome</keyword>